<evidence type="ECO:0000256" key="2">
    <source>
        <dbReference type="SAM" id="Phobius"/>
    </source>
</evidence>
<keyword evidence="4" id="KW-1185">Reference proteome</keyword>
<gene>
    <name evidence="3" type="ORF">RD110_07100</name>
</gene>
<evidence type="ECO:0000313" key="3">
    <source>
        <dbReference type="EMBL" id="APW36995.1"/>
    </source>
</evidence>
<accession>A0A1P8JTE0</accession>
<name>A0A1P8JTE0_9BURK</name>
<proteinExistence type="inferred from homology"/>
<protein>
    <recommendedName>
        <fullName evidence="5">YggT family protein</fullName>
    </recommendedName>
</protein>
<keyword evidence="2" id="KW-0472">Membrane</keyword>
<keyword evidence="2" id="KW-0812">Transmembrane</keyword>
<dbReference type="AlphaFoldDB" id="A0A1P8JTE0"/>
<dbReference type="Proteomes" id="UP000186609">
    <property type="component" value="Chromosome"/>
</dbReference>
<feature type="transmembrane region" description="Helical" evidence="2">
    <location>
        <begin position="6"/>
        <end position="26"/>
    </location>
</feature>
<dbReference type="OrthoDB" id="9806665at2"/>
<feature type="transmembrane region" description="Helical" evidence="2">
    <location>
        <begin position="63"/>
        <end position="85"/>
    </location>
</feature>
<dbReference type="RefSeq" id="WP_076198009.1">
    <property type="nucleotide sequence ID" value="NZ_CP019236.1"/>
</dbReference>
<dbReference type="Pfam" id="PF02325">
    <property type="entry name" value="CCB3_YggT"/>
    <property type="match status" value="2"/>
</dbReference>
<keyword evidence="2" id="KW-1133">Transmembrane helix</keyword>
<reference evidence="3 4" key="1">
    <citation type="submission" date="2017-01" db="EMBL/GenBank/DDBJ databases">
        <authorList>
            <person name="Mah S.A."/>
            <person name="Swanson W.J."/>
            <person name="Moy G.W."/>
            <person name="Vacquier V.D."/>
        </authorList>
    </citation>
    <scope>NUCLEOTIDE SEQUENCE [LARGE SCALE GENOMIC DNA]</scope>
    <source>
        <strain evidence="3 4">DCY110</strain>
    </source>
</reference>
<dbReference type="STRING" id="1842727.RD110_07100"/>
<feature type="transmembrane region" description="Helical" evidence="2">
    <location>
        <begin position="160"/>
        <end position="181"/>
    </location>
</feature>
<comment type="similarity">
    <text evidence="1">Belongs to the YggT family.</text>
</comment>
<evidence type="ECO:0000256" key="1">
    <source>
        <dbReference type="ARBA" id="ARBA00010894"/>
    </source>
</evidence>
<dbReference type="GO" id="GO:0016020">
    <property type="term" value="C:membrane"/>
    <property type="evidence" value="ECO:0007669"/>
    <property type="project" value="InterPro"/>
</dbReference>
<dbReference type="PANTHER" id="PTHR33219">
    <property type="entry name" value="YLMG HOMOLOG PROTEIN 2, CHLOROPLASTIC"/>
    <property type="match status" value="1"/>
</dbReference>
<dbReference type="PANTHER" id="PTHR33219:SF14">
    <property type="entry name" value="PROTEIN COFACTOR ASSEMBLY OF COMPLEX C SUBUNIT B CCB3, CHLOROPLASTIC-RELATED"/>
    <property type="match status" value="1"/>
</dbReference>
<dbReference type="EMBL" id="CP019236">
    <property type="protein sequence ID" value="APW36995.1"/>
    <property type="molecule type" value="Genomic_DNA"/>
</dbReference>
<feature type="transmembrane region" description="Helical" evidence="2">
    <location>
        <begin position="38"/>
        <end position="57"/>
    </location>
</feature>
<organism evidence="3 4">
    <name type="scientific">Rhodoferax koreensis</name>
    <dbReference type="NCBI Taxonomy" id="1842727"/>
    <lineage>
        <taxon>Bacteria</taxon>
        <taxon>Pseudomonadati</taxon>
        <taxon>Pseudomonadota</taxon>
        <taxon>Betaproteobacteria</taxon>
        <taxon>Burkholderiales</taxon>
        <taxon>Comamonadaceae</taxon>
        <taxon>Rhodoferax</taxon>
    </lineage>
</organism>
<feature type="transmembrane region" description="Helical" evidence="2">
    <location>
        <begin position="97"/>
        <end position="121"/>
    </location>
</feature>
<dbReference type="KEGG" id="rhy:RD110_07100"/>
<sequence>MLYQIISFLLEVATGLLGSACLLRVYMQYQRISFRNPVGSLVFALTDWMVLPLRRVIPAAGGWDLASLLGAFLLKLFQYFVLWLLMGAVGNLLALPVLALFGLVAMAIYGLTGLLIIYAVLSWMQTRSPMMDVIERLCAPPLQPLRKIIPLVSGVDLSPLALLVILQVASIVLGHAMNAVLATF</sequence>
<dbReference type="InterPro" id="IPR003425">
    <property type="entry name" value="CCB3/YggT"/>
</dbReference>
<evidence type="ECO:0000313" key="4">
    <source>
        <dbReference type="Proteomes" id="UP000186609"/>
    </source>
</evidence>
<evidence type="ECO:0008006" key="5">
    <source>
        <dbReference type="Google" id="ProtNLM"/>
    </source>
</evidence>